<proteinExistence type="predicted"/>
<sequence>MSVVNTIHQGAEHNYILQLQEANTVLRRKLARLARRQQRCRCGTSQPSLLEPGERASTLCKSTTAPTPVTSTFTQAPKQHELSIVFWSTPPVPKKPSKDAPRWEERVRTLVSEIPLANTWRKAMEAKGFYNAMSTGEAVAHLLCPQNNALITSKVPAESILVASTGTKSSMIEMVRNYASLAMMSFDTASLALSLARFQKFVVLSACVVFIDLKIDKQDVYNIVRICNGRVSDEHCTRLLKTAKYMNVLIDTLATHGFDGRAAELILYWDREPNFFYHLSKSPQDSIGYFTELLSEPKFTKDAESWPRMNSFFMPSILSNVLKDRIHVAKISEMLGYQHAYLFDPTLQLVNPLQVL</sequence>
<gene>
    <name evidence="1" type="ORF">LTR78_010589</name>
</gene>
<dbReference type="AlphaFoldDB" id="A0AAE0WHX1"/>
<name>A0AAE0WHX1_9PEZI</name>
<comment type="caution">
    <text evidence="1">The sequence shown here is derived from an EMBL/GenBank/DDBJ whole genome shotgun (WGS) entry which is preliminary data.</text>
</comment>
<accession>A0AAE0WHX1</accession>
<organism evidence="1 2">
    <name type="scientific">Recurvomyces mirabilis</name>
    <dbReference type="NCBI Taxonomy" id="574656"/>
    <lineage>
        <taxon>Eukaryota</taxon>
        <taxon>Fungi</taxon>
        <taxon>Dikarya</taxon>
        <taxon>Ascomycota</taxon>
        <taxon>Pezizomycotina</taxon>
        <taxon>Dothideomycetes</taxon>
        <taxon>Dothideomycetidae</taxon>
        <taxon>Mycosphaerellales</taxon>
        <taxon>Teratosphaeriaceae</taxon>
        <taxon>Recurvomyces</taxon>
    </lineage>
</organism>
<dbReference type="Proteomes" id="UP001274830">
    <property type="component" value="Unassembled WGS sequence"/>
</dbReference>
<evidence type="ECO:0000313" key="2">
    <source>
        <dbReference type="Proteomes" id="UP001274830"/>
    </source>
</evidence>
<protein>
    <submittedName>
        <fullName evidence="1">Uncharacterized protein</fullName>
    </submittedName>
</protein>
<reference evidence="1" key="1">
    <citation type="submission" date="2023-07" db="EMBL/GenBank/DDBJ databases">
        <title>Black Yeasts Isolated from many extreme environments.</title>
        <authorList>
            <person name="Coleine C."/>
            <person name="Stajich J.E."/>
            <person name="Selbmann L."/>
        </authorList>
    </citation>
    <scope>NUCLEOTIDE SEQUENCE</scope>
    <source>
        <strain evidence="1">CCFEE 5485</strain>
    </source>
</reference>
<keyword evidence="2" id="KW-1185">Reference proteome</keyword>
<dbReference type="EMBL" id="JAUTXT010000080">
    <property type="protein sequence ID" value="KAK3669535.1"/>
    <property type="molecule type" value="Genomic_DNA"/>
</dbReference>
<evidence type="ECO:0000313" key="1">
    <source>
        <dbReference type="EMBL" id="KAK3669535.1"/>
    </source>
</evidence>